<dbReference type="RefSeq" id="WP_033532090.1">
    <property type="nucleotide sequence ID" value="NZ_JAVRFJ010000004.1"/>
</dbReference>
<accession>A0ABU2YS98</accession>
<evidence type="ECO:0000259" key="1">
    <source>
        <dbReference type="Pfam" id="PF01494"/>
    </source>
</evidence>
<gene>
    <name evidence="2" type="ORF">RM704_06965</name>
</gene>
<dbReference type="PRINTS" id="PR00420">
    <property type="entry name" value="RNGMNOXGNASE"/>
</dbReference>
<dbReference type="InterPro" id="IPR036188">
    <property type="entry name" value="FAD/NAD-bd_sf"/>
</dbReference>
<protein>
    <submittedName>
        <fullName evidence="2">FAD-dependent monooxygenase</fullName>
    </submittedName>
</protein>
<dbReference type="SUPFAM" id="SSF51905">
    <property type="entry name" value="FAD/NAD(P)-binding domain"/>
    <property type="match status" value="1"/>
</dbReference>
<evidence type="ECO:0000313" key="2">
    <source>
        <dbReference type="EMBL" id="MDT0567205.1"/>
    </source>
</evidence>
<name>A0ABU2YS98_9ACTN</name>
<feature type="domain" description="FAD-binding" evidence="1">
    <location>
        <begin position="2"/>
        <end position="331"/>
    </location>
</feature>
<dbReference type="InterPro" id="IPR002938">
    <property type="entry name" value="FAD-bd"/>
</dbReference>
<reference evidence="2" key="1">
    <citation type="submission" date="2024-05" db="EMBL/GenBank/DDBJ databases">
        <title>30 novel species of actinomycetes from the DSMZ collection.</title>
        <authorList>
            <person name="Nouioui I."/>
        </authorList>
    </citation>
    <scope>NUCLEOTIDE SEQUENCE</scope>
    <source>
        <strain evidence="2">DSM 3412</strain>
    </source>
</reference>
<dbReference type="Gene3D" id="3.50.50.60">
    <property type="entry name" value="FAD/NAD(P)-binding domain"/>
    <property type="match status" value="1"/>
</dbReference>
<keyword evidence="2" id="KW-0503">Monooxygenase</keyword>
<dbReference type="Pfam" id="PF01494">
    <property type="entry name" value="FAD_binding_3"/>
    <property type="match status" value="1"/>
</dbReference>
<keyword evidence="3" id="KW-1185">Reference proteome</keyword>
<keyword evidence="2" id="KW-0560">Oxidoreductase</keyword>
<organism evidence="2 3">
    <name type="scientific">Streptomyces gottesmaniae</name>
    <dbReference type="NCBI Taxonomy" id="3075518"/>
    <lineage>
        <taxon>Bacteria</taxon>
        <taxon>Bacillati</taxon>
        <taxon>Actinomycetota</taxon>
        <taxon>Actinomycetes</taxon>
        <taxon>Kitasatosporales</taxon>
        <taxon>Streptomycetaceae</taxon>
        <taxon>Streptomyces</taxon>
    </lineage>
</organism>
<dbReference type="EMBL" id="JAVRFJ010000004">
    <property type="protein sequence ID" value="MDT0567205.1"/>
    <property type="molecule type" value="Genomic_DNA"/>
</dbReference>
<evidence type="ECO:0000313" key="3">
    <source>
        <dbReference type="Proteomes" id="UP001180737"/>
    </source>
</evidence>
<comment type="caution">
    <text evidence="2">The sequence shown here is derived from an EMBL/GenBank/DDBJ whole genome shotgun (WGS) entry which is preliminary data.</text>
</comment>
<proteinExistence type="predicted"/>
<dbReference type="GO" id="GO:0004497">
    <property type="term" value="F:monooxygenase activity"/>
    <property type="evidence" value="ECO:0007669"/>
    <property type="project" value="UniProtKB-KW"/>
</dbReference>
<dbReference type="Proteomes" id="UP001180737">
    <property type="component" value="Unassembled WGS sequence"/>
</dbReference>
<sequence length="466" mass="49849">MAQILVIGAGIVGTFASMILAQDGHQVTVLDRDLVGAAADQPRQGVKQYEQTHILMPGGARILERETPDAVRRILDAGGRVHDMLGGVWNSGPIGPRRPGDEQFETYAARRPVLEAGLLGAAAATPGVTVRAGSPVQALLTGQPHVPGSAHVTGAVLDDGTRIEADLVVDASGRRTGVPALLEGLGVRPRVRREETGFRYYSRFFRADGRGRPTAPFWPLTHHDSVSVITAPGDGDHWSVTLVTSGRDQALRPLSDPSVWDAVLALYPHVAHWAEGLPVGDVRVMGGTGTTHRRWVVEGKPLVTGLVAVGDAHMTLNPQFGMGMTAGLGQAQLLRDVVARTGTDDPAGLVLALDGDLEERYWPMWQEGNIWDQHRLAEIDAEIRGETYRTEDPAWALRIALDIAAGLDADVVRGFGLVASQLDSADEALIKPGLVQRIVELSAGQPRYAPGAPDRTRLLDVVASRS</sequence>